<name>A0ABS2ZYE8_9VIBR</name>
<gene>
    <name evidence="1" type="ORF">JYA62_05305</name>
</gene>
<sequence>MSFIIKDTQLKVFPTTVAQQVAGYIPFPVQDNIIFDQESLLPIGLLSYSRFDDESTDEILIAMPNIQGVFDGDYPFVTYSLTSDGWALDDDYSDALEYNLEEHYSDYYRKSAVFYRENEYLTHDLASGAKAPLFELGGQPPLGENWDAMLYDEMEDNPELDHYHDVMDDESGPDFERMSTREMTYFDEELGKEFVFLGTFSFDTYLDGGGEGIVFYQPELKKVMVVAEFS</sequence>
<protein>
    <recommendedName>
        <fullName evidence="3">DUF1963 domain-containing protein</fullName>
    </recommendedName>
</protein>
<accession>A0ABS2ZYE8</accession>
<dbReference type="Proteomes" id="UP000779070">
    <property type="component" value="Unassembled WGS sequence"/>
</dbReference>
<proteinExistence type="predicted"/>
<organism evidence="1 2">
    <name type="scientific">Vibrio neptunius</name>
    <dbReference type="NCBI Taxonomy" id="170651"/>
    <lineage>
        <taxon>Bacteria</taxon>
        <taxon>Pseudomonadati</taxon>
        <taxon>Pseudomonadota</taxon>
        <taxon>Gammaproteobacteria</taxon>
        <taxon>Vibrionales</taxon>
        <taxon>Vibrionaceae</taxon>
        <taxon>Vibrio</taxon>
    </lineage>
</organism>
<evidence type="ECO:0000313" key="2">
    <source>
        <dbReference type="Proteomes" id="UP000779070"/>
    </source>
</evidence>
<keyword evidence="2" id="KW-1185">Reference proteome</keyword>
<evidence type="ECO:0008006" key="3">
    <source>
        <dbReference type="Google" id="ProtNLM"/>
    </source>
</evidence>
<reference evidence="1 2" key="1">
    <citation type="submission" date="2021-02" db="EMBL/GenBank/DDBJ databases">
        <title>Draft Genome Sequences of 5 Vibrio neptunius Strains Isolated From of Bivalve Hatcheries.</title>
        <authorList>
            <person name="Galvis F."/>
            <person name="Barja J.L."/>
            <person name="Lemos M.L."/>
            <person name="Balado M."/>
        </authorList>
    </citation>
    <scope>NUCLEOTIDE SEQUENCE [LARGE SCALE GENOMIC DNA]</scope>
    <source>
        <strain evidence="1 2">PP-145.98</strain>
    </source>
</reference>
<comment type="caution">
    <text evidence="1">The sequence shown here is derived from an EMBL/GenBank/DDBJ whole genome shotgun (WGS) entry which is preliminary data.</text>
</comment>
<dbReference type="EMBL" id="JAFHLB010000005">
    <property type="protein sequence ID" value="MBN3577083.1"/>
    <property type="molecule type" value="Genomic_DNA"/>
</dbReference>
<dbReference type="RefSeq" id="WP_206369213.1">
    <property type="nucleotide sequence ID" value="NZ_CAWPTM010000112.1"/>
</dbReference>
<evidence type="ECO:0000313" key="1">
    <source>
        <dbReference type="EMBL" id="MBN3577083.1"/>
    </source>
</evidence>